<dbReference type="PANTHER" id="PTHR11735:SF6">
    <property type="entry name" value="TRNA N6-ADENOSINE THREONYLCARBAMOYLTRANSFERASE, MITOCHONDRIAL"/>
    <property type="match status" value="1"/>
</dbReference>
<keyword evidence="2 8" id="KW-0808">Transferase</keyword>
<keyword evidence="3 8" id="KW-0819">tRNA processing</keyword>
<dbReference type="InterPro" id="IPR022450">
    <property type="entry name" value="TsaD"/>
</dbReference>
<keyword evidence="6 8" id="KW-0012">Acyltransferase</keyword>
<dbReference type="GO" id="GO:0002949">
    <property type="term" value="P:tRNA threonylcarbamoyladenosine modification"/>
    <property type="evidence" value="ECO:0007669"/>
    <property type="project" value="UniProtKB-UniRule"/>
</dbReference>
<comment type="catalytic activity">
    <reaction evidence="7 8">
        <text>L-threonylcarbamoyladenylate + adenosine(37) in tRNA = N(6)-L-threonylcarbamoyladenosine(37) in tRNA + AMP + H(+)</text>
        <dbReference type="Rhea" id="RHEA:37059"/>
        <dbReference type="Rhea" id="RHEA-COMP:10162"/>
        <dbReference type="Rhea" id="RHEA-COMP:10163"/>
        <dbReference type="ChEBI" id="CHEBI:15378"/>
        <dbReference type="ChEBI" id="CHEBI:73682"/>
        <dbReference type="ChEBI" id="CHEBI:74411"/>
        <dbReference type="ChEBI" id="CHEBI:74418"/>
        <dbReference type="ChEBI" id="CHEBI:456215"/>
        <dbReference type="EC" id="2.3.1.234"/>
    </reaction>
</comment>
<dbReference type="EMBL" id="MHRM01000008">
    <property type="protein sequence ID" value="OHA24300.1"/>
    <property type="molecule type" value="Genomic_DNA"/>
</dbReference>
<dbReference type="GO" id="GO:0005506">
    <property type="term" value="F:iron ion binding"/>
    <property type="evidence" value="ECO:0007669"/>
    <property type="project" value="UniProtKB-UniRule"/>
</dbReference>
<dbReference type="Proteomes" id="UP000178413">
    <property type="component" value="Unassembled WGS sequence"/>
</dbReference>
<keyword evidence="5 8" id="KW-0408">Iron</keyword>
<protein>
    <recommendedName>
        <fullName evidence="8">tRNA N6-adenosine threonylcarbamoyltransferase</fullName>
        <ecNumber evidence="8">2.3.1.234</ecNumber>
    </recommendedName>
    <alternativeName>
        <fullName evidence="8">N6-L-threonylcarbamoyladenine synthase</fullName>
        <shortName evidence="8">t(6)A synthase</shortName>
    </alternativeName>
    <alternativeName>
        <fullName evidence="8">t(6)A37 threonylcarbamoyladenosine biosynthesis protein TsaD</fullName>
    </alternativeName>
    <alternativeName>
        <fullName evidence="8">tRNA threonylcarbamoyladenosine biosynthesis protein TsaD</fullName>
    </alternativeName>
</protein>
<feature type="binding site" evidence="8">
    <location>
        <position position="224"/>
    </location>
    <ligand>
        <name>substrate</name>
    </ligand>
</feature>
<dbReference type="SUPFAM" id="SSF53067">
    <property type="entry name" value="Actin-like ATPase domain"/>
    <property type="match status" value="3"/>
</dbReference>
<dbReference type="NCBIfam" id="TIGR00329">
    <property type="entry name" value="gcp_kae1"/>
    <property type="match status" value="1"/>
</dbReference>
<evidence type="ECO:0000313" key="11">
    <source>
        <dbReference type="Proteomes" id="UP000178413"/>
    </source>
</evidence>
<comment type="cofactor">
    <cofactor evidence="8">
        <name>Fe(2+)</name>
        <dbReference type="ChEBI" id="CHEBI:29033"/>
    </cofactor>
    <text evidence="8">Binds 1 Fe(2+) ion per subunit.</text>
</comment>
<evidence type="ECO:0000313" key="10">
    <source>
        <dbReference type="EMBL" id="OHA24300.1"/>
    </source>
</evidence>
<evidence type="ECO:0000256" key="3">
    <source>
        <dbReference type="ARBA" id="ARBA00022694"/>
    </source>
</evidence>
<dbReference type="HAMAP" id="MF_01445">
    <property type="entry name" value="TsaD"/>
    <property type="match status" value="1"/>
</dbReference>
<name>A0A1G2MK44_9BACT</name>
<organism evidence="10 11">
    <name type="scientific">Candidatus Taylorbacteria bacterium RIFCSPHIGHO2_02_FULL_44_12</name>
    <dbReference type="NCBI Taxonomy" id="1802308"/>
    <lineage>
        <taxon>Bacteria</taxon>
        <taxon>Candidatus Tayloriibacteriota</taxon>
    </lineage>
</organism>
<dbReference type="InterPro" id="IPR017861">
    <property type="entry name" value="KAE1/TsaD"/>
</dbReference>
<feature type="binding site" evidence="8">
    <location>
        <position position="365"/>
    </location>
    <ligand>
        <name>Fe cation</name>
        <dbReference type="ChEBI" id="CHEBI:24875"/>
    </ligand>
</feature>
<evidence type="ECO:0000256" key="2">
    <source>
        <dbReference type="ARBA" id="ARBA00022679"/>
    </source>
</evidence>
<dbReference type="EC" id="2.3.1.234" evidence="8"/>
<evidence type="ECO:0000256" key="1">
    <source>
        <dbReference type="ARBA" id="ARBA00022490"/>
    </source>
</evidence>
<feature type="binding site" evidence="8">
    <location>
        <position position="237"/>
    </location>
    <ligand>
        <name>substrate</name>
    </ligand>
</feature>
<dbReference type="Pfam" id="PF00814">
    <property type="entry name" value="TsaD"/>
    <property type="match status" value="2"/>
</dbReference>
<dbReference type="STRING" id="1802308.A3D50_01410"/>
<keyword evidence="1 8" id="KW-0963">Cytoplasm</keyword>
<evidence type="ECO:0000256" key="6">
    <source>
        <dbReference type="ARBA" id="ARBA00023315"/>
    </source>
</evidence>
<dbReference type="InterPro" id="IPR043129">
    <property type="entry name" value="ATPase_NBD"/>
</dbReference>
<dbReference type="Gene3D" id="3.30.420.40">
    <property type="match status" value="3"/>
</dbReference>
<comment type="function">
    <text evidence="8">Required for the formation of a threonylcarbamoyl group on adenosine at position 37 (t(6)A37) in tRNAs that read codons beginning with adenine. Is involved in the transfer of the threonylcarbamoyl moiety of threonylcarbamoyl-AMP (TC-AMP) to the N6 group of A37, together with TsaE and TsaB. TsaD likely plays a direct catalytic role in this reaction.</text>
</comment>
<feature type="binding site" evidence="8">
    <location>
        <position position="158"/>
    </location>
    <ligand>
        <name>Fe cation</name>
        <dbReference type="ChEBI" id="CHEBI:24875"/>
    </ligand>
</feature>
<gene>
    <name evidence="8" type="primary">tsaD</name>
    <name evidence="10" type="ORF">A3D50_01410</name>
</gene>
<dbReference type="PANTHER" id="PTHR11735">
    <property type="entry name" value="TRNA N6-ADENOSINE THREONYLCARBAMOYLTRANSFERASE"/>
    <property type="match status" value="1"/>
</dbReference>
<evidence type="ECO:0000256" key="7">
    <source>
        <dbReference type="ARBA" id="ARBA00048117"/>
    </source>
</evidence>
<proteinExistence type="inferred from homology"/>
<dbReference type="AlphaFoldDB" id="A0A1G2MK44"/>
<feature type="binding site" evidence="8">
    <location>
        <position position="162"/>
    </location>
    <ligand>
        <name>Fe cation</name>
        <dbReference type="ChEBI" id="CHEBI:24875"/>
    </ligand>
</feature>
<reference evidence="10 11" key="1">
    <citation type="journal article" date="2016" name="Nat. Commun.">
        <title>Thousands of microbial genomes shed light on interconnected biogeochemical processes in an aquifer system.</title>
        <authorList>
            <person name="Anantharaman K."/>
            <person name="Brown C.T."/>
            <person name="Hug L.A."/>
            <person name="Sharon I."/>
            <person name="Castelle C.J."/>
            <person name="Probst A.J."/>
            <person name="Thomas B.C."/>
            <person name="Singh A."/>
            <person name="Wilkins M.J."/>
            <person name="Karaoz U."/>
            <person name="Brodie E.L."/>
            <person name="Williams K.H."/>
            <person name="Hubbard S.S."/>
            <person name="Banfield J.F."/>
        </authorList>
    </citation>
    <scope>NUCLEOTIDE SEQUENCE [LARGE SCALE GENOMIC DNA]</scope>
</reference>
<dbReference type="FunFam" id="3.30.420.40:FF:000040">
    <property type="entry name" value="tRNA N6-adenosine threonylcarbamoyltransferase"/>
    <property type="match status" value="1"/>
</dbReference>
<feature type="domain" description="Gcp-like" evidence="9">
    <location>
        <begin position="31"/>
        <end position="74"/>
    </location>
</feature>
<evidence type="ECO:0000256" key="8">
    <source>
        <dbReference type="HAMAP-Rule" id="MF_01445"/>
    </source>
</evidence>
<comment type="caution">
    <text evidence="10">The sequence shown here is derived from an EMBL/GenBank/DDBJ whole genome shotgun (WGS) entry which is preliminary data.</text>
</comment>
<comment type="subcellular location">
    <subcellularLocation>
        <location evidence="8">Cytoplasm</location>
    </subcellularLocation>
</comment>
<dbReference type="InterPro" id="IPR000905">
    <property type="entry name" value="Gcp-like_dom"/>
</dbReference>
<feature type="binding site" evidence="8">
    <location>
        <position position="337"/>
    </location>
    <ligand>
        <name>substrate</name>
    </ligand>
</feature>
<evidence type="ECO:0000259" key="9">
    <source>
        <dbReference type="Pfam" id="PF00814"/>
    </source>
</evidence>
<sequence>MTTLGIETSCDETALALLQTRGSGETFEYRIIQSLVHSQANLHSAYGGVFPTLAKREHGKNILPLLDKLLLEAQPYFKEKRYAKDYKKTLDLFEKELSEQNPDLWQSILGADFLVNIPRIDQIAVTQGPGLEPALWVGISLGRFLSTLWNIPLIAVDHMEGHIIGSLIDEDKPYGVWQYLKGVTYPAIALLISGGHTELVEINSLGDYKIIGQTRDDAVGEAFDKVARLLGLPYPGGPHLSRLAEEARQQNILSPIKLPRPMIDRDNHDFSFSGLKTAVLYAIKKAEKSGKYDNVFRAGLALEFENAVTDTLSAKSAEAIEKIQAKTLIMGGGVSANHSLRRRFTDISAEYGIPLYMPSFHLSGDNALMIALVGALNNAPTDSRNIQAQGTKKLGKNLLL</sequence>
<dbReference type="GO" id="GO:0005737">
    <property type="term" value="C:cytoplasm"/>
    <property type="evidence" value="ECO:0007669"/>
    <property type="project" value="UniProtKB-SubCell"/>
</dbReference>
<feature type="domain" description="Gcp-like" evidence="9">
    <location>
        <begin position="115"/>
        <end position="371"/>
    </location>
</feature>
<keyword evidence="4 8" id="KW-0479">Metal-binding</keyword>
<feature type="binding site" evidence="8">
    <location>
        <begin position="191"/>
        <end position="195"/>
    </location>
    <ligand>
        <name>substrate</name>
    </ligand>
</feature>
<comment type="similarity">
    <text evidence="8">Belongs to the KAE1 / TsaD family.</text>
</comment>
<dbReference type="GO" id="GO:0061711">
    <property type="term" value="F:tRNA N(6)-L-threonylcarbamoyladenine synthase activity"/>
    <property type="evidence" value="ECO:0007669"/>
    <property type="project" value="UniProtKB-EC"/>
</dbReference>
<accession>A0A1G2MK44</accession>
<evidence type="ECO:0000256" key="4">
    <source>
        <dbReference type="ARBA" id="ARBA00022723"/>
    </source>
</evidence>
<evidence type="ECO:0000256" key="5">
    <source>
        <dbReference type="ARBA" id="ARBA00023004"/>
    </source>
</evidence>
<comment type="caution">
    <text evidence="8">Lacks conserved residue(s) required for the propagation of feature annotation.</text>
</comment>